<evidence type="ECO:0000256" key="2">
    <source>
        <dbReference type="SAM" id="SignalP"/>
    </source>
</evidence>
<organism evidence="4">
    <name type="scientific">Selaginella moellendorffii</name>
    <name type="common">Spikemoss</name>
    <dbReference type="NCBI Taxonomy" id="88036"/>
    <lineage>
        <taxon>Eukaryota</taxon>
        <taxon>Viridiplantae</taxon>
        <taxon>Streptophyta</taxon>
        <taxon>Embryophyta</taxon>
        <taxon>Tracheophyta</taxon>
        <taxon>Lycopodiopsida</taxon>
        <taxon>Selaginellales</taxon>
        <taxon>Selaginellaceae</taxon>
        <taxon>Selaginella</taxon>
    </lineage>
</organism>
<evidence type="ECO:0000313" key="4">
    <source>
        <dbReference type="Proteomes" id="UP000001514"/>
    </source>
</evidence>
<reference evidence="3 4" key="1">
    <citation type="journal article" date="2011" name="Science">
        <title>The Selaginella genome identifies genetic changes associated with the evolution of vascular plants.</title>
        <authorList>
            <person name="Banks J.A."/>
            <person name="Nishiyama T."/>
            <person name="Hasebe M."/>
            <person name="Bowman J.L."/>
            <person name="Gribskov M."/>
            <person name="dePamphilis C."/>
            <person name="Albert V.A."/>
            <person name="Aono N."/>
            <person name="Aoyama T."/>
            <person name="Ambrose B.A."/>
            <person name="Ashton N.W."/>
            <person name="Axtell M.J."/>
            <person name="Barker E."/>
            <person name="Barker M.S."/>
            <person name="Bennetzen J.L."/>
            <person name="Bonawitz N.D."/>
            <person name="Chapple C."/>
            <person name="Cheng C."/>
            <person name="Correa L.G."/>
            <person name="Dacre M."/>
            <person name="DeBarry J."/>
            <person name="Dreyer I."/>
            <person name="Elias M."/>
            <person name="Engstrom E.M."/>
            <person name="Estelle M."/>
            <person name="Feng L."/>
            <person name="Finet C."/>
            <person name="Floyd S.K."/>
            <person name="Frommer W.B."/>
            <person name="Fujita T."/>
            <person name="Gramzow L."/>
            <person name="Gutensohn M."/>
            <person name="Harholt J."/>
            <person name="Hattori M."/>
            <person name="Heyl A."/>
            <person name="Hirai T."/>
            <person name="Hiwatashi Y."/>
            <person name="Ishikawa M."/>
            <person name="Iwata M."/>
            <person name="Karol K.G."/>
            <person name="Koehler B."/>
            <person name="Kolukisaoglu U."/>
            <person name="Kubo M."/>
            <person name="Kurata T."/>
            <person name="Lalonde S."/>
            <person name="Li K."/>
            <person name="Li Y."/>
            <person name="Litt A."/>
            <person name="Lyons E."/>
            <person name="Manning G."/>
            <person name="Maruyama T."/>
            <person name="Michael T.P."/>
            <person name="Mikami K."/>
            <person name="Miyazaki S."/>
            <person name="Morinaga S."/>
            <person name="Murata T."/>
            <person name="Mueller-Roeber B."/>
            <person name="Nelson D.R."/>
            <person name="Obara M."/>
            <person name="Oguri Y."/>
            <person name="Olmstead R.G."/>
            <person name="Onodera N."/>
            <person name="Petersen B.L."/>
            <person name="Pils B."/>
            <person name="Prigge M."/>
            <person name="Rensing S.A."/>
            <person name="Riano-Pachon D.M."/>
            <person name="Roberts A.W."/>
            <person name="Sato Y."/>
            <person name="Scheller H.V."/>
            <person name="Schulz B."/>
            <person name="Schulz C."/>
            <person name="Shakirov E.V."/>
            <person name="Shibagaki N."/>
            <person name="Shinohara N."/>
            <person name="Shippen D.E."/>
            <person name="Soerensen I."/>
            <person name="Sotooka R."/>
            <person name="Sugimoto N."/>
            <person name="Sugita M."/>
            <person name="Sumikawa N."/>
            <person name="Tanurdzic M."/>
            <person name="Theissen G."/>
            <person name="Ulvskov P."/>
            <person name="Wakazuki S."/>
            <person name="Weng J.K."/>
            <person name="Willats W.W."/>
            <person name="Wipf D."/>
            <person name="Wolf P.G."/>
            <person name="Yang L."/>
            <person name="Zimmer A.D."/>
            <person name="Zhu Q."/>
            <person name="Mitros T."/>
            <person name="Hellsten U."/>
            <person name="Loque D."/>
            <person name="Otillar R."/>
            <person name="Salamov A."/>
            <person name="Schmutz J."/>
            <person name="Shapiro H."/>
            <person name="Lindquist E."/>
            <person name="Lucas S."/>
            <person name="Rokhsar D."/>
            <person name="Grigoriev I.V."/>
        </authorList>
    </citation>
    <scope>NUCLEOTIDE SEQUENCE [LARGE SCALE GENOMIC DNA]</scope>
</reference>
<feature type="chain" id="PRO_5003123159" description="Pherophorin domain-containing protein" evidence="2">
    <location>
        <begin position="22"/>
        <end position="270"/>
    </location>
</feature>
<gene>
    <name evidence="3" type="ORF">SELMODRAFT_427133</name>
</gene>
<evidence type="ECO:0000256" key="1">
    <source>
        <dbReference type="SAM" id="MobiDB-lite"/>
    </source>
</evidence>
<name>D8SYL8_SELML</name>
<dbReference type="PRINTS" id="PR01217">
    <property type="entry name" value="PRICHEXTENSN"/>
</dbReference>
<dbReference type="Gramene" id="EFJ10547">
    <property type="protein sequence ID" value="EFJ10547"/>
    <property type="gene ID" value="SELMODRAFT_427133"/>
</dbReference>
<dbReference type="Proteomes" id="UP000001514">
    <property type="component" value="Unassembled WGS sequence"/>
</dbReference>
<evidence type="ECO:0008006" key="5">
    <source>
        <dbReference type="Google" id="ProtNLM"/>
    </source>
</evidence>
<dbReference type="STRING" id="88036.D8SYL8"/>
<keyword evidence="4" id="KW-1185">Reference proteome</keyword>
<dbReference type="KEGG" id="smo:SELMODRAFT_427133"/>
<feature type="signal peptide" evidence="2">
    <location>
        <begin position="1"/>
        <end position="21"/>
    </location>
</feature>
<accession>D8SYL8</accession>
<protein>
    <recommendedName>
        <fullName evidence="5">Pherophorin domain-containing protein</fullName>
    </recommendedName>
</protein>
<dbReference type="EMBL" id="GL377653">
    <property type="protein sequence ID" value="EFJ10547.1"/>
    <property type="molecule type" value="Genomic_DNA"/>
</dbReference>
<sequence>MATWSTFITLFLAISTGLAAASTYEIYGDPTCTTVLTNFSTPAQCFPVLPVFGYNFIFTEEPGITFFGAACSMSINGSTILTKNTTVCGPSTVLSFGILPLVDCNLPPRRSPPPPPPRRSPPPPPPTRSPPPPPPRRSPPPLPPTRSPPPPPPTRSPPPPPPTRSPPPPPPPCKKVICGDARNFEKQIHPNLETLAGHQYSLSGNLPYGVTLGEDIVILARNLKLGDIELPSLTYNGTYFTSLNFGYAGATGHLANVYDNTFGTPHILSV</sequence>
<proteinExistence type="predicted"/>
<dbReference type="AlphaFoldDB" id="D8SYL8"/>
<feature type="region of interest" description="Disordered" evidence="1">
    <location>
        <begin position="107"/>
        <end position="174"/>
    </location>
</feature>
<keyword evidence="2" id="KW-0732">Signal</keyword>
<dbReference type="HOGENOM" id="CLU_090159_0_0_1"/>
<evidence type="ECO:0000313" key="3">
    <source>
        <dbReference type="EMBL" id="EFJ10547.1"/>
    </source>
</evidence>
<feature type="compositionally biased region" description="Pro residues" evidence="1">
    <location>
        <begin position="109"/>
        <end position="173"/>
    </location>
</feature>
<dbReference type="InParanoid" id="D8SYL8"/>